<sequence length="597" mass="66042">MELSCNSNASSGATTKHLAPERGSLASRQALLNYALDYPPTAQELEMRLLAECASSSTDDQQPTRRRNGNRLSKDDIDRLSYQIILAHSRESLLSRLQRQPALRKSYMLARNGTRNSRTSGIPSLISDRTFSSTFPYRHSEQPSGRIHRRTTSLSEPTVRMRSMYASQVRRYVSVPAIEKETANDNSEGFCASANAINRDWELELIEGLMFEDLDLDLNLDYELDSWKTCATSEQATMCPTAPRKLIIEKLPVKKVLRAVRVEPDVVEIECPKLALEVRQVNMPPTLNVVQAVAVTEQIFDDISPISDQDLDHSTDNEPVSPISIDSTQNEPASLTSKEATRFIALEAMPEIKLEVNDWLLPRAEELQGSTSQSKAPYSAELNTHPHPLRSNPTLPAVTHQNPQSTSSSASAASTPVIHKKRSTSSLHSNRKAFIMQSNDSSLSLHSQDTVTDMSMNSSWLTPPTPTHSTRVRDNRRFSGMGILNLNLKRANATHDAQSQRPNRRHLRDTSFAVLTPVSETFEKLSGSMRRESADTRSTSRPSVSLSTSTGTDGRRPSSFSIVAGSFGGDGNKKKKRKAKVNGFSGAMVGHSRRGGL</sequence>
<feature type="compositionally biased region" description="Polar residues" evidence="1">
    <location>
        <begin position="1"/>
        <end position="14"/>
    </location>
</feature>
<dbReference type="EMBL" id="JAVRRG010000076">
    <property type="protein sequence ID" value="KAK5089517.1"/>
    <property type="molecule type" value="Genomic_DNA"/>
</dbReference>
<gene>
    <name evidence="2" type="ORF">LTR24_006159</name>
</gene>
<feature type="region of interest" description="Disordered" evidence="1">
    <location>
        <begin position="305"/>
        <end position="336"/>
    </location>
</feature>
<evidence type="ECO:0000313" key="3">
    <source>
        <dbReference type="Proteomes" id="UP001345013"/>
    </source>
</evidence>
<organism evidence="2 3">
    <name type="scientific">Lithohypha guttulata</name>
    <dbReference type="NCBI Taxonomy" id="1690604"/>
    <lineage>
        <taxon>Eukaryota</taxon>
        <taxon>Fungi</taxon>
        <taxon>Dikarya</taxon>
        <taxon>Ascomycota</taxon>
        <taxon>Pezizomycotina</taxon>
        <taxon>Eurotiomycetes</taxon>
        <taxon>Chaetothyriomycetidae</taxon>
        <taxon>Chaetothyriales</taxon>
        <taxon>Trichomeriaceae</taxon>
        <taxon>Lithohypha</taxon>
    </lineage>
</organism>
<comment type="caution">
    <text evidence="2">The sequence shown here is derived from an EMBL/GenBank/DDBJ whole genome shotgun (WGS) entry which is preliminary data.</text>
</comment>
<feature type="region of interest" description="Disordered" evidence="1">
    <location>
        <begin position="523"/>
        <end position="597"/>
    </location>
</feature>
<name>A0ABR0K788_9EURO</name>
<feature type="compositionally biased region" description="Low complexity" evidence="1">
    <location>
        <begin position="536"/>
        <end position="550"/>
    </location>
</feature>
<feature type="compositionally biased region" description="Polar residues" evidence="1">
    <location>
        <begin position="436"/>
        <end position="462"/>
    </location>
</feature>
<evidence type="ECO:0000313" key="2">
    <source>
        <dbReference type="EMBL" id="KAK5089517.1"/>
    </source>
</evidence>
<accession>A0ABR0K788</accession>
<feature type="region of interest" description="Disordered" evidence="1">
    <location>
        <begin position="1"/>
        <end position="21"/>
    </location>
</feature>
<dbReference type="Proteomes" id="UP001345013">
    <property type="component" value="Unassembled WGS sequence"/>
</dbReference>
<feature type="region of interest" description="Disordered" evidence="1">
    <location>
        <begin position="492"/>
        <end position="511"/>
    </location>
</feature>
<feature type="region of interest" description="Disordered" evidence="1">
    <location>
        <begin position="367"/>
        <end position="473"/>
    </location>
</feature>
<proteinExistence type="predicted"/>
<evidence type="ECO:0000256" key="1">
    <source>
        <dbReference type="SAM" id="MobiDB-lite"/>
    </source>
</evidence>
<reference evidence="2 3" key="1">
    <citation type="submission" date="2023-08" db="EMBL/GenBank/DDBJ databases">
        <title>Black Yeasts Isolated from many extreme environments.</title>
        <authorList>
            <person name="Coleine C."/>
            <person name="Stajich J.E."/>
            <person name="Selbmann L."/>
        </authorList>
    </citation>
    <scope>NUCLEOTIDE SEQUENCE [LARGE SCALE GENOMIC DNA]</scope>
    <source>
        <strain evidence="2 3">CCFEE 5885</strain>
    </source>
</reference>
<keyword evidence="3" id="KW-1185">Reference proteome</keyword>
<protein>
    <submittedName>
        <fullName evidence="2">Uncharacterized protein</fullName>
    </submittedName>
</protein>
<feature type="compositionally biased region" description="Polar residues" evidence="1">
    <location>
        <begin position="324"/>
        <end position="336"/>
    </location>
</feature>
<feature type="compositionally biased region" description="Low complexity" evidence="1">
    <location>
        <begin position="405"/>
        <end position="415"/>
    </location>
</feature>
<feature type="compositionally biased region" description="Polar residues" evidence="1">
    <location>
        <begin position="391"/>
        <end position="404"/>
    </location>
</feature>
<feature type="region of interest" description="Disordered" evidence="1">
    <location>
        <begin position="54"/>
        <end position="74"/>
    </location>
</feature>